<evidence type="ECO:0000256" key="1">
    <source>
        <dbReference type="ARBA" id="ARBA00007447"/>
    </source>
</evidence>
<name>A5BJK6_VITVI</name>
<sequence length="389" mass="42258">MGATILEMKHRDHCSGVTRDWNEKLQKRLTMDAERVKSLQSRIKRTVPSNTEDVSNAQIPVTSGNSGVCGSAAPICNYAINYGDGSFTRGELGHEKLKFGTILVKDFIFGCGRNNKGLFGGVSGLMGLGRSDLSLISQTSGIFGGVFSYCLPSTERKGSGSLILGGNSSVYRNSSPISYAKMIENPQLYNFYFINLTGISIGGVALQAPSVGPSRILVDSGTVITRLPPTIYKALKAEFLKQFTGFPPAPAFSILDTCFNLSAYQEVDIPTIKMHFEGNAELTVDVTGVFYFVKSDASQVCLALASLEYQDEVAILGNYQQKNLRVIYDTKETKADVSVAYALKTINYPLGKAVFYNKSGICKNSKLVHQANMDMAYLQKLELGATILS</sequence>
<dbReference type="InterPro" id="IPR021109">
    <property type="entry name" value="Peptidase_aspartic_dom_sf"/>
</dbReference>
<reference evidence="3" key="1">
    <citation type="journal article" date="2007" name="PLoS ONE">
        <title>The first genome sequence of an elite grapevine cultivar (Pinot noir Vitis vinifera L.): coping with a highly heterozygous genome.</title>
        <authorList>
            <person name="Velasco R."/>
            <person name="Zharkikh A."/>
            <person name="Troggio M."/>
            <person name="Cartwright D.A."/>
            <person name="Cestaro A."/>
            <person name="Pruss D."/>
            <person name="Pindo M."/>
            <person name="FitzGerald L.M."/>
            <person name="Vezzulli S."/>
            <person name="Reid J."/>
            <person name="Malacarne G."/>
            <person name="Iliev D."/>
            <person name="Coppola G."/>
            <person name="Wardell B."/>
            <person name="Micheletti D."/>
            <person name="Macalma T."/>
            <person name="Facci M."/>
            <person name="Mitchell J.T."/>
            <person name="Perazzolli M."/>
            <person name="Eldredge G."/>
            <person name="Gatto P."/>
            <person name="Oyzerski R."/>
            <person name="Moretto M."/>
            <person name="Gutin N."/>
            <person name="Stefanini M."/>
            <person name="Chen Y."/>
            <person name="Segala C."/>
            <person name="Davenport C."/>
            <person name="Dematte L."/>
            <person name="Mraz A."/>
            <person name="Battilana J."/>
            <person name="Stormo K."/>
            <person name="Costa F."/>
            <person name="Tao Q."/>
            <person name="Si-Ammour A."/>
            <person name="Harkins T."/>
            <person name="Lackey A."/>
            <person name="Perbost C."/>
            <person name="Taillon B."/>
            <person name="Stella A."/>
            <person name="Solovyev V."/>
            <person name="Fawcett J.A."/>
            <person name="Sterck L."/>
            <person name="Vandepoele K."/>
            <person name="Grando S.M."/>
            <person name="Toppo S."/>
            <person name="Moser C."/>
            <person name="Lanchbury J."/>
            <person name="Bogden R."/>
            <person name="Skolnick M."/>
            <person name="Sgaramella V."/>
            <person name="Bhatnagar S.K."/>
            <person name="Fontana P."/>
            <person name="Gutin A."/>
            <person name="Van de Peer Y."/>
            <person name="Salamini F."/>
            <person name="Viola R."/>
        </authorList>
    </citation>
    <scope>NUCLEOTIDE SEQUENCE</scope>
</reference>
<dbReference type="PANTHER" id="PTHR13683">
    <property type="entry name" value="ASPARTYL PROTEASES"/>
    <property type="match status" value="1"/>
</dbReference>
<dbReference type="PANTHER" id="PTHR13683:SF827">
    <property type="entry name" value="PEPTIDASE A1 DOMAIN-CONTAINING PROTEIN"/>
    <property type="match status" value="1"/>
</dbReference>
<dbReference type="EMBL" id="AM461692">
    <property type="protein sequence ID" value="CAN74676.1"/>
    <property type="molecule type" value="Genomic_DNA"/>
</dbReference>
<evidence type="ECO:0000313" key="3">
    <source>
        <dbReference type="EMBL" id="CAN74676.1"/>
    </source>
</evidence>
<protein>
    <recommendedName>
        <fullName evidence="2">Peptidase A1 domain-containing protein</fullName>
    </recommendedName>
</protein>
<dbReference type="SUPFAM" id="SSF50630">
    <property type="entry name" value="Acid proteases"/>
    <property type="match status" value="1"/>
</dbReference>
<proteinExistence type="inferred from homology"/>
<dbReference type="Gene3D" id="2.40.70.10">
    <property type="entry name" value="Acid Proteases"/>
    <property type="match status" value="2"/>
</dbReference>
<dbReference type="Pfam" id="PF14541">
    <property type="entry name" value="TAXi_C"/>
    <property type="match status" value="1"/>
</dbReference>
<evidence type="ECO:0000259" key="2">
    <source>
        <dbReference type="PROSITE" id="PS51767"/>
    </source>
</evidence>
<dbReference type="PROSITE" id="PS51767">
    <property type="entry name" value="PEPTIDASE_A1"/>
    <property type="match status" value="1"/>
</dbReference>
<organism evidence="3">
    <name type="scientific">Vitis vinifera</name>
    <name type="common">Grape</name>
    <dbReference type="NCBI Taxonomy" id="29760"/>
    <lineage>
        <taxon>Eukaryota</taxon>
        <taxon>Viridiplantae</taxon>
        <taxon>Streptophyta</taxon>
        <taxon>Embryophyta</taxon>
        <taxon>Tracheophyta</taxon>
        <taxon>Spermatophyta</taxon>
        <taxon>Magnoliopsida</taxon>
        <taxon>eudicotyledons</taxon>
        <taxon>Gunneridae</taxon>
        <taxon>Pentapetalae</taxon>
        <taxon>rosids</taxon>
        <taxon>Vitales</taxon>
        <taxon>Vitaceae</taxon>
        <taxon>Viteae</taxon>
        <taxon>Vitis</taxon>
    </lineage>
</organism>
<dbReference type="InterPro" id="IPR001461">
    <property type="entry name" value="Aspartic_peptidase_A1"/>
</dbReference>
<dbReference type="InterPro" id="IPR033121">
    <property type="entry name" value="PEPTIDASE_A1"/>
</dbReference>
<gene>
    <name evidence="3" type="ORF">VITISV_038368</name>
</gene>
<dbReference type="FunFam" id="2.40.70.10:FF:000049">
    <property type="entry name" value="Aspartyl protease AED1"/>
    <property type="match status" value="1"/>
</dbReference>
<feature type="domain" description="Peptidase A1" evidence="2">
    <location>
        <begin position="1"/>
        <end position="340"/>
    </location>
</feature>
<comment type="similarity">
    <text evidence="1">Belongs to the peptidase A1 family.</text>
</comment>
<dbReference type="ExpressionAtlas" id="A5BJK6">
    <property type="expression patterns" value="baseline and differential"/>
</dbReference>
<dbReference type="InterPro" id="IPR032861">
    <property type="entry name" value="TAXi_N"/>
</dbReference>
<dbReference type="GO" id="GO:0006508">
    <property type="term" value="P:proteolysis"/>
    <property type="evidence" value="ECO:0007669"/>
    <property type="project" value="InterPro"/>
</dbReference>
<accession>A5BJK6</accession>
<dbReference type="MEROPS" id="A01.A07"/>
<dbReference type="AlphaFoldDB" id="A5BJK6"/>
<dbReference type="GO" id="GO:0004190">
    <property type="term" value="F:aspartic-type endopeptidase activity"/>
    <property type="evidence" value="ECO:0007669"/>
    <property type="project" value="InterPro"/>
</dbReference>
<dbReference type="InterPro" id="IPR032799">
    <property type="entry name" value="TAXi_C"/>
</dbReference>
<dbReference type="Pfam" id="PF14543">
    <property type="entry name" value="TAXi_N"/>
    <property type="match status" value="1"/>
</dbReference>